<reference evidence="1" key="1">
    <citation type="submission" date="2023-03" db="EMBL/GenBank/DDBJ databases">
        <title>Chromosome-level genomes of two armyworms, Mythimna separata and Mythimna loreyi, provide insights into the biosynthesis and reception of sex pheromones.</title>
        <authorList>
            <person name="Zhao H."/>
        </authorList>
    </citation>
    <scope>NUCLEOTIDE SEQUENCE</scope>
    <source>
        <strain evidence="1">BeijingLab</strain>
    </source>
</reference>
<keyword evidence="2" id="KW-1185">Reference proteome</keyword>
<comment type="caution">
    <text evidence="1">The sequence shown here is derived from an EMBL/GenBank/DDBJ whole genome shotgun (WGS) entry which is preliminary data.</text>
</comment>
<evidence type="ECO:0000313" key="2">
    <source>
        <dbReference type="Proteomes" id="UP001231649"/>
    </source>
</evidence>
<dbReference type="EMBL" id="CM056807">
    <property type="protein sequence ID" value="KAJ8705696.1"/>
    <property type="molecule type" value="Genomic_DNA"/>
</dbReference>
<proteinExistence type="predicted"/>
<gene>
    <name evidence="1" type="ORF">PYW08_012742</name>
</gene>
<sequence>MLIARQNAKTIIEYTTAYPFKLPESSMVCVYCCDSFPDPANFREHMSLEHQDFKVRMAFVHVAEAAVKVDCTDLKCRICLESLLNLEQAAEHLTKKHNKNLNSTHDLGMHPFKIYKDRYSCAICTEKFSTLALLSKHTHTHFVQYTCDACGKSYASLTSLQCHLRYNCGTESDKNNKNRCRKCRKNFTSTKERMNHLEKSIRCRQHVCNICGDRFTTWNMKQNHLKEVHNVPQKTYNCPECHTVFSKRDTLRLHFKTTHTSDYVECSYCARKFDTDRNLKKHIVIHTGERNFICQVCSKAFPRKSTLGQHMWIHSEVKKHECKICDKTFNQRVSWRTHMKARHPEMRVF</sequence>
<name>A0ACC2Q2X0_9NEOP</name>
<accession>A0ACC2Q2X0</accession>
<dbReference type="Proteomes" id="UP001231649">
    <property type="component" value="Chromosome 31"/>
</dbReference>
<organism evidence="1 2">
    <name type="scientific">Mythimna loreyi</name>
    <dbReference type="NCBI Taxonomy" id="667449"/>
    <lineage>
        <taxon>Eukaryota</taxon>
        <taxon>Metazoa</taxon>
        <taxon>Ecdysozoa</taxon>
        <taxon>Arthropoda</taxon>
        <taxon>Hexapoda</taxon>
        <taxon>Insecta</taxon>
        <taxon>Pterygota</taxon>
        <taxon>Neoptera</taxon>
        <taxon>Endopterygota</taxon>
        <taxon>Lepidoptera</taxon>
        <taxon>Glossata</taxon>
        <taxon>Ditrysia</taxon>
        <taxon>Noctuoidea</taxon>
        <taxon>Noctuidae</taxon>
        <taxon>Noctuinae</taxon>
        <taxon>Hadenini</taxon>
        <taxon>Mythimna</taxon>
    </lineage>
</organism>
<evidence type="ECO:0000313" key="1">
    <source>
        <dbReference type="EMBL" id="KAJ8705696.1"/>
    </source>
</evidence>
<protein>
    <submittedName>
        <fullName evidence="1">Uncharacterized protein</fullName>
    </submittedName>
</protein>